<evidence type="ECO:0000313" key="2">
    <source>
        <dbReference type="Proteomes" id="UP001172673"/>
    </source>
</evidence>
<name>A0AA38WXK1_9EURO</name>
<proteinExistence type="predicted"/>
<evidence type="ECO:0000313" key="1">
    <source>
        <dbReference type="EMBL" id="KAJ9602979.1"/>
    </source>
</evidence>
<reference evidence="1" key="1">
    <citation type="submission" date="2022-10" db="EMBL/GenBank/DDBJ databases">
        <title>Culturing micro-colonial fungi from biological soil crusts in the Mojave desert and describing Neophaeococcomyces mojavensis, and introducing the new genera and species Taxawa tesnikishii.</title>
        <authorList>
            <person name="Kurbessoian T."/>
            <person name="Stajich J.E."/>
        </authorList>
    </citation>
    <scope>NUCLEOTIDE SEQUENCE</scope>
    <source>
        <strain evidence="1">TK_41</strain>
    </source>
</reference>
<accession>A0AA38WXK1</accession>
<gene>
    <name evidence="1" type="ORF">H2200_012759</name>
</gene>
<protein>
    <submittedName>
        <fullName evidence="1">Uncharacterized protein</fullName>
    </submittedName>
</protein>
<comment type="caution">
    <text evidence="1">The sequence shown here is derived from an EMBL/GenBank/DDBJ whole genome shotgun (WGS) entry which is preliminary data.</text>
</comment>
<dbReference type="EMBL" id="JAPDRK010000024">
    <property type="protein sequence ID" value="KAJ9602979.1"/>
    <property type="molecule type" value="Genomic_DNA"/>
</dbReference>
<organism evidence="1 2">
    <name type="scientific">Cladophialophora chaetospira</name>
    <dbReference type="NCBI Taxonomy" id="386627"/>
    <lineage>
        <taxon>Eukaryota</taxon>
        <taxon>Fungi</taxon>
        <taxon>Dikarya</taxon>
        <taxon>Ascomycota</taxon>
        <taxon>Pezizomycotina</taxon>
        <taxon>Eurotiomycetes</taxon>
        <taxon>Chaetothyriomycetidae</taxon>
        <taxon>Chaetothyriales</taxon>
        <taxon>Herpotrichiellaceae</taxon>
        <taxon>Cladophialophora</taxon>
    </lineage>
</organism>
<dbReference type="AlphaFoldDB" id="A0AA38WXK1"/>
<sequence>MIPQCCWSFPDLRYLIIAISLTDRHSTVGHSTLDNKKASVLVLEYYVRALNGLRAQRLEYVCVLLCSVVAYKLEIMKRHPQNAMTHLEAAERLINEQSSSNIQENGVAQGSLFAALRAVVRASLAHTKAVAISQPTTKNRGLVEFQTLADARIYLERHLIAGNGLPDAQNADEALAHLSTFKATFDTYRGCEPAEHRQIINRIFDSTLTLVQLDAGGFRSVCNLDVWDNILDVLDDALVYEAILALNTCLKMLLSAVVRHCPGQDQQSRAILMRARMQKSHH</sequence>
<keyword evidence="2" id="KW-1185">Reference proteome</keyword>
<dbReference type="Proteomes" id="UP001172673">
    <property type="component" value="Unassembled WGS sequence"/>
</dbReference>